<evidence type="ECO:0000256" key="2">
    <source>
        <dbReference type="ARBA" id="ARBA00023125"/>
    </source>
</evidence>
<dbReference type="InterPro" id="IPR014710">
    <property type="entry name" value="RmlC-like_jellyroll"/>
</dbReference>
<dbReference type="Gene3D" id="2.60.120.10">
    <property type="entry name" value="Jelly Rolls"/>
    <property type="match status" value="1"/>
</dbReference>
<dbReference type="InterPro" id="IPR037923">
    <property type="entry name" value="HTH-like"/>
</dbReference>
<organism evidence="5 6">
    <name type="scientific">Lucifera butyrica</name>
    <dbReference type="NCBI Taxonomy" id="1351585"/>
    <lineage>
        <taxon>Bacteria</taxon>
        <taxon>Bacillati</taxon>
        <taxon>Bacillota</taxon>
        <taxon>Negativicutes</taxon>
        <taxon>Veillonellales</taxon>
        <taxon>Veillonellaceae</taxon>
        <taxon>Lucifera</taxon>
    </lineage>
</organism>
<dbReference type="PROSITE" id="PS01124">
    <property type="entry name" value="HTH_ARAC_FAMILY_2"/>
    <property type="match status" value="1"/>
</dbReference>
<accession>A0A498RG66</accession>
<evidence type="ECO:0000259" key="4">
    <source>
        <dbReference type="PROSITE" id="PS01124"/>
    </source>
</evidence>
<dbReference type="Gene3D" id="1.10.10.60">
    <property type="entry name" value="Homeodomain-like"/>
    <property type="match status" value="2"/>
</dbReference>
<evidence type="ECO:0000313" key="6">
    <source>
        <dbReference type="Proteomes" id="UP000277811"/>
    </source>
</evidence>
<keyword evidence="3" id="KW-0804">Transcription</keyword>
<dbReference type="GO" id="GO:0043565">
    <property type="term" value="F:sequence-specific DNA binding"/>
    <property type="evidence" value="ECO:0007669"/>
    <property type="project" value="InterPro"/>
</dbReference>
<dbReference type="Proteomes" id="UP000277811">
    <property type="component" value="Unassembled WGS sequence"/>
</dbReference>
<dbReference type="EMBL" id="UPPP01000105">
    <property type="protein sequence ID" value="VBB09072.1"/>
    <property type="molecule type" value="Genomic_DNA"/>
</dbReference>
<gene>
    <name evidence="5" type="ORF">LUCI_4358</name>
</gene>
<evidence type="ECO:0000256" key="1">
    <source>
        <dbReference type="ARBA" id="ARBA00023015"/>
    </source>
</evidence>
<dbReference type="PROSITE" id="PS00041">
    <property type="entry name" value="HTH_ARAC_FAMILY_1"/>
    <property type="match status" value="1"/>
</dbReference>
<keyword evidence="2" id="KW-0238">DNA-binding</keyword>
<dbReference type="PANTHER" id="PTHR43280">
    <property type="entry name" value="ARAC-FAMILY TRANSCRIPTIONAL REGULATOR"/>
    <property type="match status" value="1"/>
</dbReference>
<protein>
    <recommendedName>
        <fullName evidence="4">HTH araC/xylS-type domain-containing protein</fullName>
    </recommendedName>
</protein>
<dbReference type="OrthoDB" id="9791615at2"/>
<dbReference type="SUPFAM" id="SSF51215">
    <property type="entry name" value="Regulatory protein AraC"/>
    <property type="match status" value="1"/>
</dbReference>
<dbReference type="InterPro" id="IPR018062">
    <property type="entry name" value="HTH_AraC-typ_CS"/>
</dbReference>
<proteinExistence type="predicted"/>
<dbReference type="GO" id="GO:0003700">
    <property type="term" value="F:DNA-binding transcription factor activity"/>
    <property type="evidence" value="ECO:0007669"/>
    <property type="project" value="InterPro"/>
</dbReference>
<dbReference type="InterPro" id="IPR009057">
    <property type="entry name" value="Homeodomain-like_sf"/>
</dbReference>
<name>A0A498RG66_9FIRM</name>
<dbReference type="Pfam" id="PF12833">
    <property type="entry name" value="HTH_18"/>
    <property type="match status" value="1"/>
</dbReference>
<dbReference type="InterPro" id="IPR003313">
    <property type="entry name" value="AraC-bd"/>
</dbReference>
<keyword evidence="6" id="KW-1185">Reference proteome</keyword>
<dbReference type="SUPFAM" id="SSF46689">
    <property type="entry name" value="Homeodomain-like"/>
    <property type="match status" value="2"/>
</dbReference>
<dbReference type="SMART" id="SM00342">
    <property type="entry name" value="HTH_ARAC"/>
    <property type="match status" value="1"/>
</dbReference>
<sequence>MIIDGLHEKDIFTESYPFRLELNTFENFVWPLHWHHAVELVYPVENSYTVTVNGQEYTLAEKEILFIASGDIHSFNTINNKGNRYFIQFDLNTLDVFGKINTVAPFLSLTRLISPQNDGLLHRELERQIIELISEYDTKALAYELSLNARIFDILVLLSRHLLHKADIHLDSNSRKKIHGQEKLNRAFQYIEEQYQNDISLKDVSLAAGFSEYHFSRIFKEVTGDNFHHYLNERRIKTAEKLLTTHDISIIDAAHTAGFNSIATFNRTFKKIKGCTPMEYKRLQSNT</sequence>
<reference evidence="5 6" key="1">
    <citation type="submission" date="2018-06" db="EMBL/GenBank/DDBJ databases">
        <authorList>
            <person name="Strepis N."/>
        </authorList>
    </citation>
    <scope>NUCLEOTIDE SEQUENCE [LARGE SCALE GENOMIC DNA]</scope>
    <source>
        <strain evidence="5">LUCI</strain>
    </source>
</reference>
<dbReference type="RefSeq" id="WP_122629892.1">
    <property type="nucleotide sequence ID" value="NZ_UPPP01000105.1"/>
</dbReference>
<evidence type="ECO:0000313" key="5">
    <source>
        <dbReference type="EMBL" id="VBB09072.1"/>
    </source>
</evidence>
<dbReference type="Pfam" id="PF02311">
    <property type="entry name" value="AraC_binding"/>
    <property type="match status" value="1"/>
</dbReference>
<dbReference type="InterPro" id="IPR018060">
    <property type="entry name" value="HTH_AraC"/>
</dbReference>
<dbReference type="AlphaFoldDB" id="A0A498RG66"/>
<dbReference type="PANTHER" id="PTHR43280:SF34">
    <property type="entry name" value="ARAC-FAMILY TRANSCRIPTIONAL REGULATOR"/>
    <property type="match status" value="1"/>
</dbReference>
<feature type="domain" description="HTH araC/xylS-type" evidence="4">
    <location>
        <begin position="185"/>
        <end position="283"/>
    </location>
</feature>
<evidence type="ECO:0000256" key="3">
    <source>
        <dbReference type="ARBA" id="ARBA00023163"/>
    </source>
</evidence>
<keyword evidence="1" id="KW-0805">Transcription regulation</keyword>